<dbReference type="InterPro" id="IPR000182">
    <property type="entry name" value="GNAT_dom"/>
</dbReference>
<evidence type="ECO:0000313" key="2">
    <source>
        <dbReference type="EMBL" id="WFT73001.1"/>
    </source>
</evidence>
<keyword evidence="3" id="KW-1185">Reference proteome</keyword>
<organism evidence="2 3">
    <name type="scientific">Halobacillus naozhouensis</name>
    <dbReference type="NCBI Taxonomy" id="554880"/>
    <lineage>
        <taxon>Bacteria</taxon>
        <taxon>Bacillati</taxon>
        <taxon>Bacillota</taxon>
        <taxon>Bacilli</taxon>
        <taxon>Bacillales</taxon>
        <taxon>Bacillaceae</taxon>
        <taxon>Halobacillus</taxon>
    </lineage>
</organism>
<protein>
    <submittedName>
        <fullName evidence="2">N-acetyltransferase</fullName>
    </submittedName>
</protein>
<feature type="domain" description="N-acetyltransferase" evidence="1">
    <location>
        <begin position="128"/>
        <end position="266"/>
    </location>
</feature>
<dbReference type="PROSITE" id="PS51186">
    <property type="entry name" value="GNAT"/>
    <property type="match status" value="1"/>
</dbReference>
<accession>A0ABY8IW41</accession>
<reference evidence="2 3" key="1">
    <citation type="submission" date="2023-04" db="EMBL/GenBank/DDBJ databases">
        <title>Genome sequence of Halobacillus naozhouensis KACC 21980.</title>
        <authorList>
            <person name="Kim S."/>
            <person name="Heo J."/>
            <person name="Kwon S.-W."/>
        </authorList>
    </citation>
    <scope>NUCLEOTIDE SEQUENCE [LARGE SCALE GENOMIC DNA]</scope>
    <source>
        <strain evidence="2 3">KCTC 13234</strain>
    </source>
</reference>
<name>A0ABY8IW41_9BACI</name>
<dbReference type="InterPro" id="IPR016181">
    <property type="entry name" value="Acyl_CoA_acyltransferase"/>
</dbReference>
<evidence type="ECO:0000313" key="3">
    <source>
        <dbReference type="Proteomes" id="UP001221597"/>
    </source>
</evidence>
<dbReference type="EMBL" id="CP121671">
    <property type="protein sequence ID" value="WFT73001.1"/>
    <property type="molecule type" value="Genomic_DNA"/>
</dbReference>
<dbReference type="Proteomes" id="UP001221597">
    <property type="component" value="Chromosome"/>
</dbReference>
<dbReference type="Gene3D" id="3.40.630.30">
    <property type="match status" value="1"/>
</dbReference>
<proteinExistence type="predicted"/>
<sequence>MKSNHEEMKENQLLALFQRELRLEANTPGYVREATDHVVRHVSKQKNEKGFIICSHLNEENASEIIDSEMCYFNNLGQEFEWKVYSYDQPHNLKALLMQKGFDMEEEEALMVLELNEQHHLINRPASAIVKEIRDKEGIEDIIALENTIWGESHTELGERLWRDKQNNPDSLFLYGIYQEGLLVSAAWMYIESNSSFASLWGGSTLSSERGKGYYTELLADRAKKAYEYGRKHLTVDARPMSRPILEKYRFTCLAYTYGCHSPSFK</sequence>
<evidence type="ECO:0000259" key="1">
    <source>
        <dbReference type="PROSITE" id="PS51186"/>
    </source>
</evidence>
<dbReference type="RefSeq" id="WP_283075032.1">
    <property type="nucleotide sequence ID" value="NZ_CP121671.1"/>
</dbReference>
<dbReference type="SUPFAM" id="SSF55729">
    <property type="entry name" value="Acyl-CoA N-acyltransferases (Nat)"/>
    <property type="match status" value="1"/>
</dbReference>
<gene>
    <name evidence="2" type="ORF">P9989_11315</name>
</gene>